<dbReference type="InterPro" id="IPR052017">
    <property type="entry name" value="TSUP"/>
</dbReference>
<dbReference type="STRING" id="1423729.FC80_GL001116"/>
<evidence type="ECO:0000313" key="9">
    <source>
        <dbReference type="EMBL" id="KRM91118.1"/>
    </source>
</evidence>
<comment type="caution">
    <text evidence="9">The sequence shown here is derived from an EMBL/GenBank/DDBJ whole genome shotgun (WGS) entry which is preliminary data.</text>
</comment>
<feature type="transmembrane region" description="Helical" evidence="8">
    <location>
        <begin position="207"/>
        <end position="228"/>
    </location>
</feature>
<dbReference type="OrthoDB" id="2329556at2"/>
<gene>
    <name evidence="9" type="ORF">FC80_GL001116</name>
</gene>
<feature type="transmembrane region" description="Helical" evidence="8">
    <location>
        <begin position="41"/>
        <end position="61"/>
    </location>
</feature>
<feature type="transmembrane region" description="Helical" evidence="8">
    <location>
        <begin position="102"/>
        <end position="119"/>
    </location>
</feature>
<comment type="similarity">
    <text evidence="2 8">Belongs to the 4-toluene sulfonate uptake permease (TSUP) (TC 2.A.102) family.</text>
</comment>
<keyword evidence="6 8" id="KW-1133">Transmembrane helix</keyword>
<feature type="transmembrane region" description="Helical" evidence="8">
    <location>
        <begin position="234"/>
        <end position="253"/>
    </location>
</feature>
<evidence type="ECO:0000313" key="10">
    <source>
        <dbReference type="Proteomes" id="UP000051131"/>
    </source>
</evidence>
<evidence type="ECO:0000256" key="5">
    <source>
        <dbReference type="ARBA" id="ARBA00022692"/>
    </source>
</evidence>
<feature type="transmembrane region" description="Helical" evidence="8">
    <location>
        <begin position="73"/>
        <end position="96"/>
    </location>
</feature>
<dbReference type="Proteomes" id="UP000051131">
    <property type="component" value="Unassembled WGS sequence"/>
</dbReference>
<dbReference type="InterPro" id="IPR002781">
    <property type="entry name" value="TM_pro_TauE-like"/>
</dbReference>
<dbReference type="GO" id="GO:0005886">
    <property type="term" value="C:plasma membrane"/>
    <property type="evidence" value="ECO:0007669"/>
    <property type="project" value="UniProtKB-SubCell"/>
</dbReference>
<dbReference type="AlphaFoldDB" id="A0A0R2CHF8"/>
<dbReference type="EMBL" id="AYZE01000014">
    <property type="protein sequence ID" value="KRM91118.1"/>
    <property type="molecule type" value="Genomic_DNA"/>
</dbReference>
<evidence type="ECO:0000256" key="3">
    <source>
        <dbReference type="ARBA" id="ARBA00022448"/>
    </source>
</evidence>
<evidence type="ECO:0000256" key="6">
    <source>
        <dbReference type="ARBA" id="ARBA00022989"/>
    </source>
</evidence>
<organism evidence="9 10">
    <name type="scientific">Liquorilactobacillus cacaonum DSM 21116</name>
    <dbReference type="NCBI Taxonomy" id="1423729"/>
    <lineage>
        <taxon>Bacteria</taxon>
        <taxon>Bacillati</taxon>
        <taxon>Bacillota</taxon>
        <taxon>Bacilli</taxon>
        <taxon>Lactobacillales</taxon>
        <taxon>Lactobacillaceae</taxon>
        <taxon>Liquorilactobacillus</taxon>
    </lineage>
</organism>
<keyword evidence="10" id="KW-1185">Reference proteome</keyword>
<evidence type="ECO:0000256" key="2">
    <source>
        <dbReference type="ARBA" id="ARBA00009142"/>
    </source>
</evidence>
<evidence type="ECO:0000256" key="7">
    <source>
        <dbReference type="ARBA" id="ARBA00023136"/>
    </source>
</evidence>
<feature type="transmembrane region" description="Helical" evidence="8">
    <location>
        <begin position="179"/>
        <end position="200"/>
    </location>
</feature>
<protein>
    <recommendedName>
        <fullName evidence="8">Probable membrane transporter protein</fullName>
    </recommendedName>
</protein>
<dbReference type="PANTHER" id="PTHR30269">
    <property type="entry name" value="TRANSMEMBRANE PROTEIN YFCA"/>
    <property type="match status" value="1"/>
</dbReference>
<keyword evidence="7 8" id="KW-0472">Membrane</keyword>
<dbReference type="Pfam" id="PF01925">
    <property type="entry name" value="TauE"/>
    <property type="match status" value="1"/>
</dbReference>
<evidence type="ECO:0000256" key="1">
    <source>
        <dbReference type="ARBA" id="ARBA00004651"/>
    </source>
</evidence>
<comment type="subcellular location">
    <subcellularLocation>
        <location evidence="1 8">Cell membrane</location>
        <topology evidence="1 8">Multi-pass membrane protein</topology>
    </subcellularLocation>
</comment>
<dbReference type="PATRIC" id="fig|1423729.3.peg.1130"/>
<sequence length="256" mass="27338">MLWVILFLIIAGFLAGLMQSVAGLASLVSYPALLIVGVPPVIANVTNTTALIFSGFGSLVSSSKELRGHWKKLSLFIVLSLIGSIGGSCLLLLLPSSSFEKVVPFFIFAAGILLLMSSRKKKIVGNDIGKSGNEVSSLQWIVSSICIIFVGGYTGYFGAAGGVLFLAILSAITDDEFHIVNAMKNVIGFASNLIATFIFIFKSHIAWHYVIPMGIGLLVGGYVGPIIVRHVNIHVLRILISFAAFGLAIYLMIKAF</sequence>
<keyword evidence="3" id="KW-0813">Transport</keyword>
<proteinExistence type="inferred from homology"/>
<name>A0A0R2CHF8_9LACO</name>
<feature type="transmembrane region" description="Helical" evidence="8">
    <location>
        <begin position="140"/>
        <end position="173"/>
    </location>
</feature>
<accession>A0A0R2CHF8</accession>
<dbReference type="RefSeq" id="WP_057829317.1">
    <property type="nucleotide sequence ID" value="NZ_AYZE01000014.1"/>
</dbReference>
<evidence type="ECO:0000256" key="4">
    <source>
        <dbReference type="ARBA" id="ARBA00022475"/>
    </source>
</evidence>
<reference evidence="9 10" key="1">
    <citation type="journal article" date="2015" name="Genome Announc.">
        <title>Expanding the biotechnology potential of lactobacilli through comparative genomics of 213 strains and associated genera.</title>
        <authorList>
            <person name="Sun Z."/>
            <person name="Harris H.M."/>
            <person name="McCann A."/>
            <person name="Guo C."/>
            <person name="Argimon S."/>
            <person name="Zhang W."/>
            <person name="Yang X."/>
            <person name="Jeffery I.B."/>
            <person name="Cooney J.C."/>
            <person name="Kagawa T.F."/>
            <person name="Liu W."/>
            <person name="Song Y."/>
            <person name="Salvetti E."/>
            <person name="Wrobel A."/>
            <person name="Rasinkangas P."/>
            <person name="Parkhill J."/>
            <person name="Rea M.C."/>
            <person name="O'Sullivan O."/>
            <person name="Ritari J."/>
            <person name="Douillard F.P."/>
            <person name="Paul Ross R."/>
            <person name="Yang R."/>
            <person name="Briner A.E."/>
            <person name="Felis G.E."/>
            <person name="de Vos W.M."/>
            <person name="Barrangou R."/>
            <person name="Klaenhammer T.R."/>
            <person name="Caufield P.W."/>
            <person name="Cui Y."/>
            <person name="Zhang H."/>
            <person name="O'Toole P.W."/>
        </authorList>
    </citation>
    <scope>NUCLEOTIDE SEQUENCE [LARGE SCALE GENOMIC DNA]</scope>
    <source>
        <strain evidence="9 10">DSM 21116</strain>
    </source>
</reference>
<evidence type="ECO:0000256" key="8">
    <source>
        <dbReference type="RuleBase" id="RU363041"/>
    </source>
</evidence>
<keyword evidence="5 8" id="KW-0812">Transmembrane</keyword>
<dbReference type="PANTHER" id="PTHR30269:SF0">
    <property type="entry name" value="MEMBRANE TRANSPORTER PROTEIN YFCA-RELATED"/>
    <property type="match status" value="1"/>
</dbReference>
<keyword evidence="4 8" id="KW-1003">Cell membrane</keyword>